<sequence length="136" mass="15619">MTPFSLVYAREAVLPTEATLTRTIRSEDIQTIRDRALAIRGQAVENIHNKQVIDKKRYDQKHRELHFNIGDTVKVFTPPYTIVGKRGEVDYLVRMGPNKNSKVDIVHVSRILPYHDPWFPTIEDPNGQTNSNPIPT</sequence>
<proteinExistence type="predicted"/>
<evidence type="ECO:0000313" key="2">
    <source>
        <dbReference type="Proteomes" id="UP000801492"/>
    </source>
</evidence>
<dbReference type="Proteomes" id="UP000801492">
    <property type="component" value="Unassembled WGS sequence"/>
</dbReference>
<dbReference type="EMBL" id="VTPC01054410">
    <property type="protein sequence ID" value="KAF2890341.1"/>
    <property type="molecule type" value="Genomic_DNA"/>
</dbReference>
<name>A0A8K0G951_IGNLU</name>
<dbReference type="OrthoDB" id="10030726at2759"/>
<dbReference type="AlphaFoldDB" id="A0A8K0G951"/>
<evidence type="ECO:0000313" key="1">
    <source>
        <dbReference type="EMBL" id="KAF2890341.1"/>
    </source>
</evidence>
<accession>A0A8K0G951</accession>
<reference evidence="1" key="1">
    <citation type="submission" date="2019-08" db="EMBL/GenBank/DDBJ databases">
        <title>The genome of the North American firefly Photinus pyralis.</title>
        <authorList>
            <consortium name="Photinus pyralis genome working group"/>
            <person name="Fallon T.R."/>
            <person name="Sander Lower S.E."/>
            <person name="Weng J.-K."/>
        </authorList>
    </citation>
    <scope>NUCLEOTIDE SEQUENCE</scope>
    <source>
        <strain evidence="1">TRF0915ILg1</strain>
        <tissue evidence="1">Whole body</tissue>
    </source>
</reference>
<organism evidence="1 2">
    <name type="scientific">Ignelater luminosus</name>
    <name type="common">Cucubano</name>
    <name type="synonym">Pyrophorus luminosus</name>
    <dbReference type="NCBI Taxonomy" id="2038154"/>
    <lineage>
        <taxon>Eukaryota</taxon>
        <taxon>Metazoa</taxon>
        <taxon>Ecdysozoa</taxon>
        <taxon>Arthropoda</taxon>
        <taxon>Hexapoda</taxon>
        <taxon>Insecta</taxon>
        <taxon>Pterygota</taxon>
        <taxon>Neoptera</taxon>
        <taxon>Endopterygota</taxon>
        <taxon>Coleoptera</taxon>
        <taxon>Polyphaga</taxon>
        <taxon>Elateriformia</taxon>
        <taxon>Elateroidea</taxon>
        <taxon>Elateridae</taxon>
        <taxon>Agrypninae</taxon>
        <taxon>Pyrophorini</taxon>
        <taxon>Ignelater</taxon>
    </lineage>
</organism>
<protein>
    <submittedName>
        <fullName evidence="1">Uncharacterized protein</fullName>
    </submittedName>
</protein>
<gene>
    <name evidence="1" type="ORF">ILUMI_15831</name>
</gene>
<comment type="caution">
    <text evidence="1">The sequence shown here is derived from an EMBL/GenBank/DDBJ whole genome shotgun (WGS) entry which is preliminary data.</text>
</comment>
<keyword evidence="2" id="KW-1185">Reference proteome</keyword>